<feature type="transmembrane region" description="Helical" evidence="1">
    <location>
        <begin position="6"/>
        <end position="29"/>
    </location>
</feature>
<dbReference type="Proteomes" id="UP000297245">
    <property type="component" value="Unassembled WGS sequence"/>
</dbReference>
<name>A0A4S8LFP6_DENBC</name>
<keyword evidence="1" id="KW-1133">Transmembrane helix</keyword>
<protein>
    <submittedName>
        <fullName evidence="2">Uncharacterized protein</fullName>
    </submittedName>
</protein>
<keyword evidence="1" id="KW-0472">Membrane</keyword>
<evidence type="ECO:0000313" key="2">
    <source>
        <dbReference type="EMBL" id="THU87789.1"/>
    </source>
</evidence>
<evidence type="ECO:0000313" key="3">
    <source>
        <dbReference type="Proteomes" id="UP000297245"/>
    </source>
</evidence>
<dbReference type="AlphaFoldDB" id="A0A4S8LFP6"/>
<keyword evidence="3" id="KW-1185">Reference proteome</keyword>
<evidence type="ECO:0000256" key="1">
    <source>
        <dbReference type="SAM" id="Phobius"/>
    </source>
</evidence>
<sequence length="79" mass="8716">MVAKAFLSVSCPLSIIISLSPLSFMFYALHVDQSGFLFAKRWSSLSLLSLAIPDRCKLRPVLRLLTLFQPTSSSILLAS</sequence>
<gene>
    <name evidence="2" type="ORF">K435DRAFT_866930</name>
</gene>
<organism evidence="2 3">
    <name type="scientific">Dendrothele bispora (strain CBS 962.96)</name>
    <dbReference type="NCBI Taxonomy" id="1314807"/>
    <lineage>
        <taxon>Eukaryota</taxon>
        <taxon>Fungi</taxon>
        <taxon>Dikarya</taxon>
        <taxon>Basidiomycota</taxon>
        <taxon>Agaricomycotina</taxon>
        <taxon>Agaricomycetes</taxon>
        <taxon>Agaricomycetidae</taxon>
        <taxon>Agaricales</taxon>
        <taxon>Agaricales incertae sedis</taxon>
        <taxon>Dendrothele</taxon>
    </lineage>
</organism>
<dbReference type="EMBL" id="ML179435">
    <property type="protein sequence ID" value="THU87789.1"/>
    <property type="molecule type" value="Genomic_DNA"/>
</dbReference>
<keyword evidence="1" id="KW-0812">Transmembrane</keyword>
<reference evidence="2 3" key="1">
    <citation type="journal article" date="2019" name="Nat. Ecol. Evol.">
        <title>Megaphylogeny resolves global patterns of mushroom evolution.</title>
        <authorList>
            <person name="Varga T."/>
            <person name="Krizsan K."/>
            <person name="Foldi C."/>
            <person name="Dima B."/>
            <person name="Sanchez-Garcia M."/>
            <person name="Sanchez-Ramirez S."/>
            <person name="Szollosi G.J."/>
            <person name="Szarkandi J.G."/>
            <person name="Papp V."/>
            <person name="Albert L."/>
            <person name="Andreopoulos W."/>
            <person name="Angelini C."/>
            <person name="Antonin V."/>
            <person name="Barry K.W."/>
            <person name="Bougher N.L."/>
            <person name="Buchanan P."/>
            <person name="Buyck B."/>
            <person name="Bense V."/>
            <person name="Catcheside P."/>
            <person name="Chovatia M."/>
            <person name="Cooper J."/>
            <person name="Damon W."/>
            <person name="Desjardin D."/>
            <person name="Finy P."/>
            <person name="Geml J."/>
            <person name="Haridas S."/>
            <person name="Hughes K."/>
            <person name="Justo A."/>
            <person name="Karasinski D."/>
            <person name="Kautmanova I."/>
            <person name="Kiss B."/>
            <person name="Kocsube S."/>
            <person name="Kotiranta H."/>
            <person name="LaButti K.M."/>
            <person name="Lechner B.E."/>
            <person name="Liimatainen K."/>
            <person name="Lipzen A."/>
            <person name="Lukacs Z."/>
            <person name="Mihaltcheva S."/>
            <person name="Morgado L.N."/>
            <person name="Niskanen T."/>
            <person name="Noordeloos M.E."/>
            <person name="Ohm R.A."/>
            <person name="Ortiz-Santana B."/>
            <person name="Ovrebo C."/>
            <person name="Racz N."/>
            <person name="Riley R."/>
            <person name="Savchenko A."/>
            <person name="Shiryaev A."/>
            <person name="Soop K."/>
            <person name="Spirin V."/>
            <person name="Szebenyi C."/>
            <person name="Tomsovsky M."/>
            <person name="Tulloss R.E."/>
            <person name="Uehling J."/>
            <person name="Grigoriev I.V."/>
            <person name="Vagvolgyi C."/>
            <person name="Papp T."/>
            <person name="Martin F.M."/>
            <person name="Miettinen O."/>
            <person name="Hibbett D.S."/>
            <person name="Nagy L.G."/>
        </authorList>
    </citation>
    <scope>NUCLEOTIDE SEQUENCE [LARGE SCALE GENOMIC DNA]</scope>
    <source>
        <strain evidence="2 3">CBS 962.96</strain>
    </source>
</reference>
<proteinExistence type="predicted"/>
<accession>A0A4S8LFP6</accession>